<dbReference type="GO" id="GO:0008168">
    <property type="term" value="F:methyltransferase activity"/>
    <property type="evidence" value="ECO:0007669"/>
    <property type="project" value="UniProtKB-KW"/>
</dbReference>
<keyword evidence="1" id="KW-0808">Transferase</keyword>
<dbReference type="PANTHER" id="PTHR43861">
    <property type="entry name" value="TRANS-ACONITATE 2-METHYLTRANSFERASE-RELATED"/>
    <property type="match status" value="1"/>
</dbReference>
<dbReference type="SUPFAM" id="SSF53335">
    <property type="entry name" value="S-adenosyl-L-methionine-dependent methyltransferases"/>
    <property type="match status" value="1"/>
</dbReference>
<dbReference type="AlphaFoldDB" id="A0A1Z4EH96"/>
<sequence>MSGIEKECRLCGSTGPHQEIAIREMMFGTREPFEYYLCAACDTLQIVNILEGEELAAHYPPNYYSYNASPKVIQWLTTQKDRFELETGGRVVGTLLGALPNGIVRVVMGDIVRMLRQLELKPDARIIDVGCGGGVLLDRLAAIGFTSLSGADPFIEADGTTPHGVPLAKRYLSDVTGEFDLIMFNHSLEHMPDPVATLRAAREKLASGGRCLVRLPTTSSEVWSVYQQDWLQIDAPRHIVIPSRKGMALAAETVSLEVEQTFDDSTLFQFLGSEAYRHDIALNDPKILRFFGPTRVWRWQKRTELLNRQGRGDQTAFVLGAK</sequence>
<evidence type="ECO:0000313" key="2">
    <source>
        <dbReference type="Proteomes" id="UP000217736"/>
    </source>
</evidence>
<dbReference type="RefSeq" id="WP_373421209.1">
    <property type="nucleotide sequence ID" value="NZ_AP018164.1"/>
</dbReference>
<evidence type="ECO:0000313" key="1">
    <source>
        <dbReference type="EMBL" id="BAX92331.1"/>
    </source>
</evidence>
<reference evidence="2" key="1">
    <citation type="submission" date="2017-06" db="EMBL/GenBank/DDBJ databases">
        <title>Complete Genome Sequence of Mycobacterium shigaense.</title>
        <authorList>
            <person name="Fukano H."/>
            <person name="Yoshida M."/>
            <person name="Kazumi Y."/>
            <person name="Ogura Y."/>
            <person name="Mitarai S."/>
            <person name="Hayashi T."/>
            <person name="Hoshino Y."/>
        </authorList>
    </citation>
    <scope>NUCLEOTIDE SEQUENCE [LARGE SCALE GENOMIC DNA]</scope>
    <source>
        <strain evidence="2">UN-152</strain>
    </source>
</reference>
<organism evidence="1 2">
    <name type="scientific">Mycobacterium shigaense</name>
    <dbReference type="NCBI Taxonomy" id="722731"/>
    <lineage>
        <taxon>Bacteria</taxon>
        <taxon>Bacillati</taxon>
        <taxon>Actinomycetota</taxon>
        <taxon>Actinomycetes</taxon>
        <taxon>Mycobacteriales</taxon>
        <taxon>Mycobacteriaceae</taxon>
        <taxon>Mycobacterium</taxon>
        <taxon>Mycobacterium simiae complex</taxon>
    </lineage>
</organism>
<name>A0A1Z4EH96_9MYCO</name>
<gene>
    <name evidence="1" type="ORF">MSG_02182</name>
</gene>
<dbReference type="InterPro" id="IPR029063">
    <property type="entry name" value="SAM-dependent_MTases_sf"/>
</dbReference>
<dbReference type="GO" id="GO:0032259">
    <property type="term" value="P:methylation"/>
    <property type="evidence" value="ECO:0007669"/>
    <property type="project" value="UniProtKB-KW"/>
</dbReference>
<dbReference type="CDD" id="cd02440">
    <property type="entry name" value="AdoMet_MTases"/>
    <property type="match status" value="1"/>
</dbReference>
<dbReference type="Gene3D" id="3.40.50.150">
    <property type="entry name" value="Vaccinia Virus protein VP39"/>
    <property type="match status" value="1"/>
</dbReference>
<dbReference type="EMBL" id="AP018164">
    <property type="protein sequence ID" value="BAX92331.1"/>
    <property type="molecule type" value="Genomic_DNA"/>
</dbReference>
<dbReference type="Proteomes" id="UP000217736">
    <property type="component" value="Chromosome"/>
</dbReference>
<dbReference type="KEGG" id="mshg:MSG_02182"/>
<keyword evidence="1" id="KW-0489">Methyltransferase</keyword>
<accession>A0A1Z4EH96</accession>
<proteinExistence type="predicted"/>
<keyword evidence="2" id="KW-1185">Reference proteome</keyword>
<protein>
    <submittedName>
        <fullName evidence="1">Putative methyltransferase</fullName>
    </submittedName>
</protein>
<dbReference type="Pfam" id="PF13489">
    <property type="entry name" value="Methyltransf_23"/>
    <property type="match status" value="1"/>
</dbReference>